<evidence type="ECO:0000313" key="3">
    <source>
        <dbReference type="EMBL" id="KAK3679627.1"/>
    </source>
</evidence>
<dbReference type="Gene3D" id="3.20.20.100">
    <property type="entry name" value="NADP-dependent oxidoreductase domain"/>
    <property type="match status" value="1"/>
</dbReference>
<dbReference type="InterPro" id="IPR050791">
    <property type="entry name" value="Aldo-Keto_reductase"/>
</dbReference>
<dbReference type="GO" id="GO:0005737">
    <property type="term" value="C:cytoplasm"/>
    <property type="evidence" value="ECO:0007669"/>
    <property type="project" value="TreeGrafter"/>
</dbReference>
<dbReference type="PANTHER" id="PTHR43625:SF78">
    <property type="entry name" value="PYRIDOXAL REDUCTASE-RELATED"/>
    <property type="match status" value="1"/>
</dbReference>
<reference evidence="3" key="1">
    <citation type="submission" date="2023-07" db="EMBL/GenBank/DDBJ databases">
        <title>Black Yeasts Isolated from many extreme environments.</title>
        <authorList>
            <person name="Coleine C."/>
            <person name="Stajich J.E."/>
            <person name="Selbmann L."/>
        </authorList>
    </citation>
    <scope>NUCLEOTIDE SEQUENCE</scope>
    <source>
        <strain evidence="3">CCFEE 5485</strain>
    </source>
</reference>
<dbReference type="GO" id="GO:0016491">
    <property type="term" value="F:oxidoreductase activity"/>
    <property type="evidence" value="ECO:0007669"/>
    <property type="project" value="UniProtKB-KW"/>
</dbReference>
<dbReference type="PANTHER" id="PTHR43625">
    <property type="entry name" value="AFLATOXIN B1 ALDEHYDE REDUCTASE"/>
    <property type="match status" value="1"/>
</dbReference>
<feature type="domain" description="NADP-dependent oxidoreductase" evidence="2">
    <location>
        <begin position="203"/>
        <end position="281"/>
    </location>
</feature>
<dbReference type="InterPro" id="IPR023210">
    <property type="entry name" value="NADP_OxRdtase_dom"/>
</dbReference>
<accession>A0AAE0WWX4</accession>
<gene>
    <name evidence="3" type="ORF">LTR78_000002</name>
</gene>
<dbReference type="Proteomes" id="UP001274830">
    <property type="component" value="Unassembled WGS sequence"/>
</dbReference>
<evidence type="ECO:0000313" key="4">
    <source>
        <dbReference type="Proteomes" id="UP001274830"/>
    </source>
</evidence>
<evidence type="ECO:0000256" key="1">
    <source>
        <dbReference type="ARBA" id="ARBA00023002"/>
    </source>
</evidence>
<evidence type="ECO:0000259" key="2">
    <source>
        <dbReference type="Pfam" id="PF00248"/>
    </source>
</evidence>
<feature type="domain" description="NADP-dependent oxidoreductase" evidence="2">
    <location>
        <begin position="17"/>
        <end position="185"/>
    </location>
</feature>
<dbReference type="SUPFAM" id="SSF51430">
    <property type="entry name" value="NAD(P)-linked oxidoreductase"/>
    <property type="match status" value="1"/>
</dbReference>
<dbReference type="AlphaFoldDB" id="A0AAE0WWX4"/>
<organism evidence="3 4">
    <name type="scientific">Recurvomyces mirabilis</name>
    <dbReference type="NCBI Taxonomy" id="574656"/>
    <lineage>
        <taxon>Eukaryota</taxon>
        <taxon>Fungi</taxon>
        <taxon>Dikarya</taxon>
        <taxon>Ascomycota</taxon>
        <taxon>Pezizomycotina</taxon>
        <taxon>Dothideomycetes</taxon>
        <taxon>Dothideomycetidae</taxon>
        <taxon>Mycosphaerellales</taxon>
        <taxon>Teratosphaeriaceae</taxon>
        <taxon>Recurvomyces</taxon>
    </lineage>
</organism>
<proteinExistence type="predicted"/>
<comment type="caution">
    <text evidence="3">The sequence shown here is derived from an EMBL/GenBank/DDBJ whole genome shotgun (WGS) entry which is preliminary data.</text>
</comment>
<protein>
    <recommendedName>
        <fullName evidence="2">NADP-dependent oxidoreductase domain-containing protein</fullName>
    </recommendedName>
</protein>
<dbReference type="CDD" id="cd19077">
    <property type="entry name" value="AKR_AKR8A1-2"/>
    <property type="match status" value="1"/>
</dbReference>
<dbReference type="Pfam" id="PF00248">
    <property type="entry name" value="Aldo_ket_red"/>
    <property type="match status" value="2"/>
</dbReference>
<name>A0AAE0WWX4_9PEZI</name>
<dbReference type="InterPro" id="IPR036812">
    <property type="entry name" value="NAD(P)_OxRdtase_dom_sf"/>
</dbReference>
<keyword evidence="1" id="KW-0560">Oxidoreductase</keyword>
<keyword evidence="4" id="KW-1185">Reference proteome</keyword>
<dbReference type="EMBL" id="JAUTXT010000001">
    <property type="protein sequence ID" value="KAK3679627.1"/>
    <property type="molecule type" value="Genomic_DNA"/>
</dbReference>
<sequence>MSSRPVTSIAGKPVGSVGYGLMGFTAFYNTPFDDAVKVMKTALENGANFLNAGTFYASPERNSLQLLKQYFDTYPQDAAKVVLSIKGAYNGATFTPDGSEAGIRASVEESLRVLDGVKSIDIFECARVDPNVPIETSVKTLVVLIEQGKIGSYGLSEVNASTVRKAHSVHPPSAVEIELSCCSRAMRFKKALKRYEDLPKDDYRHHYPRFQPGNFEKNVKLAEKVEGIARKRGLTAPQLAIAWVKQQGALPIPGASKSERVMENTKDVKLTGEEVGALQEYLDRIPVEGDRYGSIFQSGLSL</sequence>